<keyword evidence="2" id="KW-1185">Reference proteome</keyword>
<proteinExistence type="predicted"/>
<reference evidence="1 2" key="1">
    <citation type="submission" date="2019-07" db="EMBL/GenBank/DDBJ databases">
        <title>Whole genome shotgun sequence of Skermanella aerolata NBRC 106429.</title>
        <authorList>
            <person name="Hosoyama A."/>
            <person name="Uohara A."/>
            <person name="Ohji S."/>
            <person name="Ichikawa N."/>
        </authorList>
    </citation>
    <scope>NUCLEOTIDE SEQUENCE [LARGE SCALE GENOMIC DNA]</scope>
    <source>
        <strain evidence="1 2">NBRC 106429</strain>
    </source>
</reference>
<comment type="caution">
    <text evidence="1">The sequence shown here is derived from an EMBL/GenBank/DDBJ whole genome shotgun (WGS) entry which is preliminary data.</text>
</comment>
<dbReference type="OrthoDB" id="9791073at2"/>
<sequence>MTSQDTPKTLPVFNGISGLADRYDGYILDLWGVLHNGVEPYPGVIDCLDRLRAAGKRVCLLSNAPRRCASVTEKLSGMGITPDHYDHLMTSGEATHEALIDPPDGWHAALGKRCLHIGPPRDKDVFEDIGLEMVEDPADATFVVNTGIDDFDETIADYDPVLKACAARSLPMVCANPDLVVVVGTKMAICAGMLAQRYEELGGSVRYHGKPHAPVYRRCFDLLDIHDRQRIVAVGDSFRTDVAGANAAGIDAVLVTSGIHLEELATAWGEHPDPRKLAAAAAASGHIPVAAIPHFRW</sequence>
<dbReference type="GO" id="GO:0005737">
    <property type="term" value="C:cytoplasm"/>
    <property type="evidence" value="ECO:0007669"/>
    <property type="project" value="TreeGrafter"/>
</dbReference>
<organism evidence="1 2">
    <name type="scientific">Skermanella aerolata</name>
    <dbReference type="NCBI Taxonomy" id="393310"/>
    <lineage>
        <taxon>Bacteria</taxon>
        <taxon>Pseudomonadati</taxon>
        <taxon>Pseudomonadota</taxon>
        <taxon>Alphaproteobacteria</taxon>
        <taxon>Rhodospirillales</taxon>
        <taxon>Azospirillaceae</taxon>
        <taxon>Skermanella</taxon>
    </lineage>
</organism>
<evidence type="ECO:0000313" key="2">
    <source>
        <dbReference type="Proteomes" id="UP000321523"/>
    </source>
</evidence>
<name>A0A512DLB1_9PROT</name>
<dbReference type="PANTHER" id="PTHR19288">
    <property type="entry name" value="4-NITROPHENYLPHOSPHATASE-RELATED"/>
    <property type="match status" value="1"/>
</dbReference>
<dbReference type="NCBIfam" id="TIGR01459">
    <property type="entry name" value="HAD-SF-IIA-hyp4"/>
    <property type="match status" value="1"/>
</dbReference>
<dbReference type="AlphaFoldDB" id="A0A512DLB1"/>
<accession>A0A512DLB1</accession>
<dbReference type="Pfam" id="PF13344">
    <property type="entry name" value="Hydrolase_6"/>
    <property type="match status" value="1"/>
</dbReference>
<dbReference type="Gene3D" id="3.40.50.1000">
    <property type="entry name" value="HAD superfamily/HAD-like"/>
    <property type="match status" value="2"/>
</dbReference>
<dbReference type="InterPro" id="IPR006357">
    <property type="entry name" value="HAD-SF_hydro_IIA"/>
</dbReference>
<dbReference type="SUPFAM" id="SSF56784">
    <property type="entry name" value="HAD-like"/>
    <property type="match status" value="1"/>
</dbReference>
<dbReference type="RefSeq" id="WP_044433040.1">
    <property type="nucleotide sequence ID" value="NZ_BJYZ01000006.1"/>
</dbReference>
<dbReference type="InterPro" id="IPR036412">
    <property type="entry name" value="HAD-like_sf"/>
</dbReference>
<protein>
    <submittedName>
        <fullName evidence="1">Haloacid dehalogenase</fullName>
    </submittedName>
</protein>
<gene>
    <name evidence="1" type="ORF">SAE02_14140</name>
</gene>
<dbReference type="PANTHER" id="PTHR19288:SF90">
    <property type="entry name" value="OS08G0542600 PROTEIN"/>
    <property type="match status" value="1"/>
</dbReference>
<dbReference type="Pfam" id="PF13242">
    <property type="entry name" value="Hydrolase_like"/>
    <property type="match status" value="1"/>
</dbReference>
<dbReference type="CDD" id="cd07525">
    <property type="entry name" value="HAD_like"/>
    <property type="match status" value="1"/>
</dbReference>
<dbReference type="GO" id="GO:0016791">
    <property type="term" value="F:phosphatase activity"/>
    <property type="evidence" value="ECO:0007669"/>
    <property type="project" value="TreeGrafter"/>
</dbReference>
<dbReference type="InterPro" id="IPR023214">
    <property type="entry name" value="HAD_sf"/>
</dbReference>
<dbReference type="NCBIfam" id="TIGR01460">
    <property type="entry name" value="HAD-SF-IIA"/>
    <property type="match status" value="1"/>
</dbReference>
<dbReference type="InterPro" id="IPR006356">
    <property type="entry name" value="HAD-SF_hydro_IIA_hyp3"/>
</dbReference>
<evidence type="ECO:0000313" key="1">
    <source>
        <dbReference type="EMBL" id="GEO37266.1"/>
    </source>
</evidence>
<dbReference type="Proteomes" id="UP000321523">
    <property type="component" value="Unassembled WGS sequence"/>
</dbReference>
<dbReference type="EMBL" id="BJYZ01000006">
    <property type="protein sequence ID" value="GEO37266.1"/>
    <property type="molecule type" value="Genomic_DNA"/>
</dbReference>